<evidence type="ECO:0000256" key="2">
    <source>
        <dbReference type="ARBA" id="ARBA00022475"/>
    </source>
</evidence>
<dbReference type="RefSeq" id="WP_122200698.1">
    <property type="nucleotide sequence ID" value="NZ_CABJFV010000001.1"/>
</dbReference>
<reference evidence="9 10" key="1">
    <citation type="submission" date="2018-08" db="EMBL/GenBank/DDBJ databases">
        <title>A genome reference for cultivated species of the human gut microbiota.</title>
        <authorList>
            <person name="Zou Y."/>
            <person name="Xue W."/>
            <person name="Luo G."/>
        </authorList>
    </citation>
    <scope>NUCLEOTIDE SEQUENCE [LARGE SCALE GENOMIC DNA]</scope>
    <source>
        <strain evidence="9 10">AM40-30BH</strain>
    </source>
</reference>
<organism evidence="9 10">
    <name type="scientific">Bacteroides nordii</name>
    <dbReference type="NCBI Taxonomy" id="291645"/>
    <lineage>
        <taxon>Bacteria</taxon>
        <taxon>Pseudomonadati</taxon>
        <taxon>Bacteroidota</taxon>
        <taxon>Bacteroidia</taxon>
        <taxon>Bacteroidales</taxon>
        <taxon>Bacteroidaceae</taxon>
        <taxon>Bacteroides</taxon>
    </lineage>
</organism>
<keyword evidence="3 6" id="KW-0812">Transmembrane</keyword>
<dbReference type="InterPro" id="IPR025857">
    <property type="entry name" value="MacB_PCD"/>
</dbReference>
<dbReference type="AlphaFoldDB" id="A0A413VY33"/>
<feature type="transmembrane region" description="Helical" evidence="6">
    <location>
        <begin position="389"/>
        <end position="409"/>
    </location>
</feature>
<comment type="caution">
    <text evidence="9">The sequence shown here is derived from an EMBL/GenBank/DDBJ whole genome shotgun (WGS) entry which is preliminary data.</text>
</comment>
<evidence type="ECO:0000313" key="10">
    <source>
        <dbReference type="Proteomes" id="UP000284379"/>
    </source>
</evidence>
<evidence type="ECO:0000256" key="6">
    <source>
        <dbReference type="SAM" id="Phobius"/>
    </source>
</evidence>
<proteinExistence type="predicted"/>
<feature type="transmembrane region" description="Helical" evidence="6">
    <location>
        <begin position="21"/>
        <end position="43"/>
    </location>
</feature>
<gene>
    <name evidence="9" type="ORF">DW888_01235</name>
</gene>
<dbReference type="PANTHER" id="PTHR30572:SF18">
    <property type="entry name" value="ABC-TYPE MACROLIDE FAMILY EXPORT SYSTEM PERMEASE COMPONENT 2"/>
    <property type="match status" value="1"/>
</dbReference>
<dbReference type="InterPro" id="IPR050250">
    <property type="entry name" value="Macrolide_Exporter_MacB"/>
</dbReference>
<dbReference type="PANTHER" id="PTHR30572">
    <property type="entry name" value="MEMBRANE COMPONENT OF TRANSPORTER-RELATED"/>
    <property type="match status" value="1"/>
</dbReference>
<evidence type="ECO:0000256" key="3">
    <source>
        <dbReference type="ARBA" id="ARBA00022692"/>
    </source>
</evidence>
<comment type="subcellular location">
    <subcellularLocation>
        <location evidence="1">Cell membrane</location>
        <topology evidence="1">Multi-pass membrane protein</topology>
    </subcellularLocation>
</comment>
<evidence type="ECO:0000313" key="9">
    <source>
        <dbReference type="EMBL" id="RHB38468.1"/>
    </source>
</evidence>
<sequence>MFKQHFKQAFHLLLENKLLSAISIAGTALAISVVMVIIILLYAKTTNYEPETNRDRTLYVKWSSVYEKENKDARNYSRVSLYDIQQLFYPLTTAEAVTAICEYGRMLAAVPGGGEEINCQSLYTDAAFWRVFEFGFLAGKPYDEAAFKSGLKQTVICESVARRLFGGVEEAVGRRLELNFVEFAICGVVRDVSKFAEQSYSEIWVPYTTNSDISRIDLSGWTKGHTGGFQCFILAHSSADFPEILKEVDVNLAKLNSNDQEMQLDLLGQPDTFFVQMLHKYANGGVPGQEVIIRYIIIVIVILLVPAINLSGLTQSRMRKRLSEIGVRKAFGATRSGLLWQVLTENLLLTLIGGLVGLLFSYFALWLLADWLLASELSDGGTATMNASMISPWIFFVALLFCLVLNLLSAGIPAERVARTTIVNALNER</sequence>
<feature type="transmembrane region" description="Helical" evidence="6">
    <location>
        <begin position="347"/>
        <end position="369"/>
    </location>
</feature>
<evidence type="ECO:0000259" key="8">
    <source>
        <dbReference type="Pfam" id="PF12704"/>
    </source>
</evidence>
<dbReference type="EMBL" id="QSGO01000001">
    <property type="protein sequence ID" value="RHB38468.1"/>
    <property type="molecule type" value="Genomic_DNA"/>
</dbReference>
<protein>
    <submittedName>
        <fullName evidence="9">ABC transporter permease</fullName>
    </submittedName>
</protein>
<dbReference type="InterPro" id="IPR003838">
    <property type="entry name" value="ABC3_permease_C"/>
</dbReference>
<name>A0A413VY33_9BACE</name>
<dbReference type="GO" id="GO:0005886">
    <property type="term" value="C:plasma membrane"/>
    <property type="evidence" value="ECO:0007669"/>
    <property type="project" value="UniProtKB-SubCell"/>
</dbReference>
<feature type="domain" description="MacB-like periplasmic core" evidence="8">
    <location>
        <begin position="20"/>
        <end position="248"/>
    </location>
</feature>
<keyword evidence="5 6" id="KW-0472">Membrane</keyword>
<dbReference type="GO" id="GO:0022857">
    <property type="term" value="F:transmembrane transporter activity"/>
    <property type="evidence" value="ECO:0007669"/>
    <property type="project" value="TreeGrafter"/>
</dbReference>
<dbReference type="Proteomes" id="UP000284379">
    <property type="component" value="Unassembled WGS sequence"/>
</dbReference>
<dbReference type="Pfam" id="PF12704">
    <property type="entry name" value="MacB_PCD"/>
    <property type="match status" value="1"/>
</dbReference>
<accession>A0A413VY33</accession>
<feature type="transmembrane region" description="Helical" evidence="6">
    <location>
        <begin position="292"/>
        <end position="313"/>
    </location>
</feature>
<dbReference type="Pfam" id="PF02687">
    <property type="entry name" value="FtsX"/>
    <property type="match status" value="1"/>
</dbReference>
<evidence type="ECO:0000256" key="4">
    <source>
        <dbReference type="ARBA" id="ARBA00022989"/>
    </source>
</evidence>
<evidence type="ECO:0000259" key="7">
    <source>
        <dbReference type="Pfam" id="PF02687"/>
    </source>
</evidence>
<feature type="domain" description="ABC3 transporter permease C-terminal" evidence="7">
    <location>
        <begin position="296"/>
        <end position="421"/>
    </location>
</feature>
<evidence type="ECO:0000256" key="5">
    <source>
        <dbReference type="ARBA" id="ARBA00023136"/>
    </source>
</evidence>
<evidence type="ECO:0000256" key="1">
    <source>
        <dbReference type="ARBA" id="ARBA00004651"/>
    </source>
</evidence>
<keyword evidence="4 6" id="KW-1133">Transmembrane helix</keyword>
<keyword evidence="2" id="KW-1003">Cell membrane</keyword>